<evidence type="ECO:0000256" key="6">
    <source>
        <dbReference type="ARBA" id="ARBA00022842"/>
    </source>
</evidence>
<protein>
    <recommendedName>
        <fullName evidence="10">Probable GTP-binding protein EngB</fullName>
    </recommendedName>
</protein>
<dbReference type="GO" id="GO:0046872">
    <property type="term" value="F:metal ion binding"/>
    <property type="evidence" value="ECO:0007669"/>
    <property type="project" value="UniProtKB-KW"/>
</dbReference>
<name>A0A934PVQ8_9SPHI</name>
<keyword evidence="8 10" id="KW-0717">Septation</keyword>
<keyword evidence="6" id="KW-0460">Magnesium</keyword>
<comment type="function">
    <text evidence="10">Necessary for normal cell division and for the maintenance of normal septation.</text>
</comment>
<comment type="cofactor">
    <cofactor evidence="1">
        <name>Mg(2+)</name>
        <dbReference type="ChEBI" id="CHEBI:18420"/>
    </cofactor>
</comment>
<evidence type="ECO:0000256" key="7">
    <source>
        <dbReference type="ARBA" id="ARBA00023134"/>
    </source>
</evidence>
<evidence type="ECO:0000256" key="1">
    <source>
        <dbReference type="ARBA" id="ARBA00001946"/>
    </source>
</evidence>
<dbReference type="InterPro" id="IPR027417">
    <property type="entry name" value="P-loop_NTPase"/>
</dbReference>
<dbReference type="PANTHER" id="PTHR11649">
    <property type="entry name" value="MSS1/TRME-RELATED GTP-BINDING PROTEIN"/>
    <property type="match status" value="1"/>
</dbReference>
<sequence>MIIKSADFICSNTQISRLPIPIKPEYAFIGRSNVGKSSLINMLAQKKGLAKTSQTPGKTQLINHFLINENWYIVDLPGYGYARISKSKKEDWNKFIRSYLDKRESLQCVMVLIDSRLEPQKIDLEFCNWLGEKGLPFILIFTKADKQSNIKTDQNIAKFRKALLTTFEEAPQYFVTSAETLLGRDEVLGFIDGINKNFDAPVFNEDFYKQ</sequence>
<keyword evidence="9 10" id="KW-0131">Cell cycle</keyword>
<dbReference type="AlphaFoldDB" id="A0A934PVQ8"/>
<dbReference type="EMBL" id="JAEHFW010000003">
    <property type="protein sequence ID" value="MBK0380532.1"/>
    <property type="molecule type" value="Genomic_DNA"/>
</dbReference>
<dbReference type="InterPro" id="IPR006073">
    <property type="entry name" value="GTP-bd"/>
</dbReference>
<keyword evidence="7 10" id="KW-0342">GTP-binding</keyword>
<evidence type="ECO:0000256" key="8">
    <source>
        <dbReference type="ARBA" id="ARBA00023210"/>
    </source>
</evidence>
<evidence type="ECO:0000256" key="4">
    <source>
        <dbReference type="ARBA" id="ARBA00022723"/>
    </source>
</evidence>
<dbReference type="CDD" id="cd01876">
    <property type="entry name" value="YihA_EngB"/>
    <property type="match status" value="1"/>
</dbReference>
<dbReference type="InterPro" id="IPR019987">
    <property type="entry name" value="GTP-bd_ribosome_bio_YsxC"/>
</dbReference>
<dbReference type="FunFam" id="3.40.50.300:FF:000098">
    <property type="entry name" value="Probable GTP-binding protein EngB"/>
    <property type="match status" value="1"/>
</dbReference>
<keyword evidence="13" id="KW-1185">Reference proteome</keyword>
<gene>
    <name evidence="10" type="primary">engB</name>
    <name evidence="12" type="ORF">I5M19_14500</name>
</gene>
<dbReference type="InterPro" id="IPR030393">
    <property type="entry name" value="G_ENGB_dom"/>
</dbReference>
<proteinExistence type="inferred from homology"/>
<comment type="similarity">
    <text evidence="2 10">Belongs to the TRAFAC class TrmE-Era-EngA-EngB-Septin-like GTPase superfamily. EngB GTPase family.</text>
</comment>
<dbReference type="SUPFAM" id="SSF52540">
    <property type="entry name" value="P-loop containing nucleoside triphosphate hydrolases"/>
    <property type="match status" value="1"/>
</dbReference>
<organism evidence="12 13">
    <name type="scientific">Mucilaginibacter segetis</name>
    <dbReference type="NCBI Taxonomy" id="2793071"/>
    <lineage>
        <taxon>Bacteria</taxon>
        <taxon>Pseudomonadati</taxon>
        <taxon>Bacteroidota</taxon>
        <taxon>Sphingobacteriia</taxon>
        <taxon>Sphingobacteriales</taxon>
        <taxon>Sphingobacteriaceae</taxon>
        <taxon>Mucilaginibacter</taxon>
    </lineage>
</organism>
<dbReference type="PANTHER" id="PTHR11649:SF13">
    <property type="entry name" value="ENGB-TYPE G DOMAIN-CONTAINING PROTEIN"/>
    <property type="match status" value="1"/>
</dbReference>
<evidence type="ECO:0000256" key="3">
    <source>
        <dbReference type="ARBA" id="ARBA00022618"/>
    </source>
</evidence>
<keyword evidence="4" id="KW-0479">Metal-binding</keyword>
<dbReference type="HAMAP" id="MF_00321">
    <property type="entry name" value="GTPase_EngB"/>
    <property type="match status" value="1"/>
</dbReference>
<accession>A0A934PVQ8</accession>
<dbReference type="Gene3D" id="3.40.50.300">
    <property type="entry name" value="P-loop containing nucleotide triphosphate hydrolases"/>
    <property type="match status" value="1"/>
</dbReference>
<evidence type="ECO:0000256" key="5">
    <source>
        <dbReference type="ARBA" id="ARBA00022741"/>
    </source>
</evidence>
<feature type="domain" description="EngB-type G" evidence="11">
    <location>
        <begin position="22"/>
        <end position="197"/>
    </location>
</feature>
<evidence type="ECO:0000256" key="10">
    <source>
        <dbReference type="HAMAP-Rule" id="MF_00321"/>
    </source>
</evidence>
<comment type="caution">
    <text evidence="12">The sequence shown here is derived from an EMBL/GenBank/DDBJ whole genome shotgun (WGS) entry which is preliminary data.</text>
</comment>
<keyword evidence="5 10" id="KW-0547">Nucleotide-binding</keyword>
<dbReference type="GO" id="GO:0000917">
    <property type="term" value="P:division septum assembly"/>
    <property type="evidence" value="ECO:0007669"/>
    <property type="project" value="UniProtKB-KW"/>
</dbReference>
<dbReference type="Proteomes" id="UP000613193">
    <property type="component" value="Unassembled WGS sequence"/>
</dbReference>
<evidence type="ECO:0000313" key="13">
    <source>
        <dbReference type="Proteomes" id="UP000613193"/>
    </source>
</evidence>
<dbReference type="Pfam" id="PF01926">
    <property type="entry name" value="MMR_HSR1"/>
    <property type="match status" value="1"/>
</dbReference>
<keyword evidence="3 10" id="KW-0132">Cell division</keyword>
<dbReference type="NCBIfam" id="TIGR03598">
    <property type="entry name" value="GTPase_YsxC"/>
    <property type="match status" value="1"/>
</dbReference>
<dbReference type="RefSeq" id="WP_200067081.1">
    <property type="nucleotide sequence ID" value="NZ_JAEHFW010000003.1"/>
</dbReference>
<evidence type="ECO:0000256" key="9">
    <source>
        <dbReference type="ARBA" id="ARBA00023306"/>
    </source>
</evidence>
<evidence type="ECO:0000313" key="12">
    <source>
        <dbReference type="EMBL" id="MBK0380532.1"/>
    </source>
</evidence>
<reference evidence="12" key="1">
    <citation type="submission" date="2020-12" db="EMBL/GenBank/DDBJ databases">
        <title>Bacterial novel species Mucilaginibacter sp. SD-g isolated from soil.</title>
        <authorList>
            <person name="Jung H.-Y."/>
        </authorList>
    </citation>
    <scope>NUCLEOTIDE SEQUENCE</scope>
    <source>
        <strain evidence="12">SD-g</strain>
    </source>
</reference>
<dbReference type="GO" id="GO:0005525">
    <property type="term" value="F:GTP binding"/>
    <property type="evidence" value="ECO:0007669"/>
    <property type="project" value="UniProtKB-UniRule"/>
</dbReference>
<evidence type="ECO:0000259" key="11">
    <source>
        <dbReference type="PROSITE" id="PS51706"/>
    </source>
</evidence>
<dbReference type="PROSITE" id="PS51706">
    <property type="entry name" value="G_ENGB"/>
    <property type="match status" value="1"/>
</dbReference>
<evidence type="ECO:0000256" key="2">
    <source>
        <dbReference type="ARBA" id="ARBA00009638"/>
    </source>
</evidence>